<feature type="compositionally biased region" description="Basic and acidic residues" evidence="8">
    <location>
        <begin position="1226"/>
        <end position="1237"/>
    </location>
</feature>
<dbReference type="GO" id="GO:0005634">
    <property type="term" value="C:nucleus"/>
    <property type="evidence" value="ECO:0007669"/>
    <property type="project" value="TreeGrafter"/>
</dbReference>
<feature type="region of interest" description="Disordered" evidence="8">
    <location>
        <begin position="410"/>
        <end position="435"/>
    </location>
</feature>
<keyword evidence="9" id="KW-0812">Transmembrane</keyword>
<feature type="region of interest" description="Disordered" evidence="8">
    <location>
        <begin position="905"/>
        <end position="936"/>
    </location>
</feature>
<dbReference type="GO" id="GO:0016579">
    <property type="term" value="P:protein deubiquitination"/>
    <property type="evidence" value="ECO:0007669"/>
    <property type="project" value="InterPro"/>
</dbReference>
<feature type="compositionally biased region" description="Low complexity" evidence="8">
    <location>
        <begin position="1180"/>
        <end position="1217"/>
    </location>
</feature>
<keyword evidence="6" id="KW-0378">Hydrolase</keyword>
<dbReference type="InterPro" id="IPR001394">
    <property type="entry name" value="Peptidase_C19_UCH"/>
</dbReference>
<dbReference type="Gene3D" id="3.90.70.10">
    <property type="entry name" value="Cysteine proteinases"/>
    <property type="match status" value="1"/>
</dbReference>
<feature type="transmembrane region" description="Helical" evidence="9">
    <location>
        <begin position="333"/>
        <end position="355"/>
    </location>
</feature>
<dbReference type="InterPro" id="IPR050164">
    <property type="entry name" value="Peptidase_C19"/>
</dbReference>
<name>A0A6A4I990_9AGAR</name>
<keyword evidence="4" id="KW-0645">Protease</keyword>
<gene>
    <name evidence="11" type="ORF">BT96DRAFT_986793</name>
</gene>
<dbReference type="PANTHER" id="PTHR24006">
    <property type="entry name" value="UBIQUITIN CARBOXYL-TERMINAL HYDROLASE"/>
    <property type="match status" value="1"/>
</dbReference>
<feature type="compositionally biased region" description="Acidic residues" evidence="8">
    <location>
        <begin position="1238"/>
        <end position="1248"/>
    </location>
</feature>
<evidence type="ECO:0000256" key="9">
    <source>
        <dbReference type="SAM" id="Phobius"/>
    </source>
</evidence>
<dbReference type="GO" id="GO:0006508">
    <property type="term" value="P:proteolysis"/>
    <property type="evidence" value="ECO:0007669"/>
    <property type="project" value="UniProtKB-KW"/>
</dbReference>
<comment type="similarity">
    <text evidence="2">Belongs to the peptidase C19 family.</text>
</comment>
<feature type="region of interest" description="Disordered" evidence="8">
    <location>
        <begin position="1143"/>
        <end position="1265"/>
    </location>
</feature>
<evidence type="ECO:0000256" key="8">
    <source>
        <dbReference type="SAM" id="MobiDB-lite"/>
    </source>
</evidence>
<evidence type="ECO:0000313" key="12">
    <source>
        <dbReference type="Proteomes" id="UP000799118"/>
    </source>
</evidence>
<feature type="compositionally biased region" description="Low complexity" evidence="8">
    <location>
        <begin position="1150"/>
        <end position="1173"/>
    </location>
</feature>
<feature type="transmembrane region" description="Helical" evidence="9">
    <location>
        <begin position="531"/>
        <end position="548"/>
    </location>
</feature>
<dbReference type="SUPFAM" id="SSF54001">
    <property type="entry name" value="Cysteine proteinases"/>
    <property type="match status" value="1"/>
</dbReference>
<comment type="catalytic activity">
    <reaction evidence="1">
        <text>Thiol-dependent hydrolysis of ester, thioester, amide, peptide and isopeptide bonds formed by the C-terminal Gly of ubiquitin (a 76-residue protein attached to proteins as an intracellular targeting signal).</text>
        <dbReference type="EC" id="3.4.19.12"/>
    </reaction>
</comment>
<protein>
    <recommendedName>
        <fullName evidence="3">ubiquitinyl hydrolase 1</fullName>
        <ecNumber evidence="3">3.4.19.12</ecNumber>
    </recommendedName>
</protein>
<evidence type="ECO:0000256" key="1">
    <source>
        <dbReference type="ARBA" id="ARBA00000707"/>
    </source>
</evidence>
<proteinExistence type="inferred from homology"/>
<accession>A0A6A4I990</accession>
<dbReference type="InterPro" id="IPR028889">
    <property type="entry name" value="USP"/>
</dbReference>
<keyword evidence="7" id="KW-0788">Thiol protease</keyword>
<feature type="compositionally biased region" description="Low complexity" evidence="8">
    <location>
        <begin position="906"/>
        <end position="917"/>
    </location>
</feature>
<dbReference type="PROSITE" id="PS00973">
    <property type="entry name" value="USP_2"/>
    <property type="match status" value="1"/>
</dbReference>
<keyword evidence="12" id="KW-1185">Reference proteome</keyword>
<dbReference type="GO" id="GO:0004843">
    <property type="term" value="F:cysteine-type deubiquitinase activity"/>
    <property type="evidence" value="ECO:0007669"/>
    <property type="project" value="UniProtKB-EC"/>
</dbReference>
<evidence type="ECO:0000256" key="6">
    <source>
        <dbReference type="ARBA" id="ARBA00022801"/>
    </source>
</evidence>
<evidence type="ECO:0000256" key="4">
    <source>
        <dbReference type="ARBA" id="ARBA00022670"/>
    </source>
</evidence>
<evidence type="ECO:0000313" key="11">
    <source>
        <dbReference type="EMBL" id="KAE9407176.1"/>
    </source>
</evidence>
<evidence type="ECO:0000259" key="10">
    <source>
        <dbReference type="PROSITE" id="PS50235"/>
    </source>
</evidence>
<evidence type="ECO:0000256" key="2">
    <source>
        <dbReference type="ARBA" id="ARBA00009085"/>
    </source>
</evidence>
<dbReference type="PROSITE" id="PS50235">
    <property type="entry name" value="USP_3"/>
    <property type="match status" value="1"/>
</dbReference>
<feature type="region of interest" description="Disordered" evidence="8">
    <location>
        <begin position="1289"/>
        <end position="1356"/>
    </location>
</feature>
<evidence type="ECO:0000256" key="3">
    <source>
        <dbReference type="ARBA" id="ARBA00012759"/>
    </source>
</evidence>
<feature type="compositionally biased region" description="Low complexity" evidence="8">
    <location>
        <begin position="1249"/>
        <end position="1265"/>
    </location>
</feature>
<dbReference type="InterPro" id="IPR018200">
    <property type="entry name" value="USP_CS"/>
</dbReference>
<organism evidence="11 12">
    <name type="scientific">Gymnopus androsaceus JB14</name>
    <dbReference type="NCBI Taxonomy" id="1447944"/>
    <lineage>
        <taxon>Eukaryota</taxon>
        <taxon>Fungi</taxon>
        <taxon>Dikarya</taxon>
        <taxon>Basidiomycota</taxon>
        <taxon>Agaricomycotina</taxon>
        <taxon>Agaricomycetes</taxon>
        <taxon>Agaricomycetidae</taxon>
        <taxon>Agaricales</taxon>
        <taxon>Marasmiineae</taxon>
        <taxon>Omphalotaceae</taxon>
        <taxon>Gymnopus</taxon>
    </lineage>
</organism>
<sequence length="1356" mass="147253">MSSVSVVQEQVDIVLDAFSPLIVYDPPVDNITWSSNGGFGGDPLLADYSNSTYMFSDKANASATLNFTGTGVMIVGAYRSNDGPYMISIDGEEQFLNRTGPPPEYDDQIFGYVMFDNRNSLDHGLHTIQLINEATEREVAQETGRVDVDYMTFSTVVPSIVADTRIQDTDFAYNPVESWNTDNTNFPDFDQDTVHSTSLENATASLNFQGTRIIVYGAVGDAGSPYSVQIDGTVYQGYNGSRPGFGYRPGEILFYMDGLVNSSHSITLTALPDSGGVAINNTAFNTSSGSSTPEFFSIDYAIVDGYAVDVDAGSGSRSASSTGDHSALNKGDIAGIVIGSVVGLALICLGIVWMMSRRRRRGPRHPSSSFQGLLRQEKRPMTPTTATTLIQEPWRPEEVYPIIDIVQGGVASGSPSPPPVDEKAPRYSNEMSEEGYPAERERLKRAVAAREVEATFLSGVILRRYWIVKLMNYFFETDFARSLTSPSRFRPDNSRLDFHVGLSQSLLMLDIPPELGAFVLELVTSNTFQQIFPLLVIFFVPFSVLYLSRSSPRPPKSLSSLFYSFLMVLESLGLALPWNWGSSSSHVSSNHTPKKKGRKKAVKTEKIELEAGGGAVYPGLVNISGTYCFMNSTVQTLFTAKAEALDVPSPIIDALKDLFQALNDPRSRPSAIRPLELISVLSSAGRSNSLFSSREHQDAQELFQLVSECIKTEIAAIDKESARDRGLGGLSQEVETKIGKSVFDGLDCKSEKLRRLRLPVPRMASTCLLEDCLSEYTRLEVLKDCICRKCSMTATHRRLAQEVQTLSEIEQPSASKKRRLKEVKKMLARVKSALEEGRVEDELKDVRMEKVISLSTKQAMIARPPPVLVLHINRSMHFTHYAAKNNIRVLFPEVLDLTPFTTSGNLSTVPTSSLSTPPHYPKRSTTPTPEPRNDSLSRTIYRLSSVVCHYGQHSFGHYICYRRKPKARSGSSGEHPIKREPGLEDDVRNLNANEEEDAEGFEEYIWDDADPSTAAGTGRGWLRVSDDAVAEVGIETVLQEGSGAFMLYYERAVISGIVQAGIAHGGVSPYPDGVGTTMGMTNGHAFGLKNSTNSIPNGYPVGVGVGVGTPLNSEETLKPQMMMTMMMNGNGSIGSLVSVDEKGRERDRMSLSSMSASGSPPVFGPRVVRSVAAGRRRSHSAAPGISSEKSASPVASSSSSMLSPTSPSFLPLSSSQPIAMPNGRGRPKEEDLDRFDEVELEREYDDDTSSSLSNNSSNLNSTSLSSSAPALLSKMRNQMSMSNTSIASIASTTSSNSSTSVVSVQTSSVSSNSSGSAGSRRGRGRSVHKVGGSKGRSPQSRQHPPLPASPMVGLKA</sequence>
<evidence type="ECO:0000256" key="7">
    <source>
        <dbReference type="ARBA" id="ARBA00022807"/>
    </source>
</evidence>
<dbReference type="Gene3D" id="2.60.120.260">
    <property type="entry name" value="Galactose-binding domain-like"/>
    <property type="match status" value="2"/>
</dbReference>
<keyword evidence="5" id="KW-0833">Ubl conjugation pathway</keyword>
<evidence type="ECO:0000256" key="5">
    <source>
        <dbReference type="ARBA" id="ARBA00022786"/>
    </source>
</evidence>
<reference evidence="11" key="1">
    <citation type="journal article" date="2019" name="Environ. Microbiol.">
        <title>Fungal ecological strategies reflected in gene transcription - a case study of two litter decomposers.</title>
        <authorList>
            <person name="Barbi F."/>
            <person name="Kohler A."/>
            <person name="Barry K."/>
            <person name="Baskaran P."/>
            <person name="Daum C."/>
            <person name="Fauchery L."/>
            <person name="Ihrmark K."/>
            <person name="Kuo A."/>
            <person name="LaButti K."/>
            <person name="Lipzen A."/>
            <person name="Morin E."/>
            <person name="Grigoriev I.V."/>
            <person name="Henrissat B."/>
            <person name="Lindahl B."/>
            <person name="Martin F."/>
        </authorList>
    </citation>
    <scope>NUCLEOTIDE SEQUENCE</scope>
    <source>
        <strain evidence="11">JB14</strain>
    </source>
</reference>
<dbReference type="GO" id="GO:0005829">
    <property type="term" value="C:cytosol"/>
    <property type="evidence" value="ECO:0007669"/>
    <property type="project" value="TreeGrafter"/>
</dbReference>
<feature type="compositionally biased region" description="Low complexity" evidence="8">
    <location>
        <begin position="1289"/>
        <end position="1319"/>
    </location>
</feature>
<dbReference type="PANTHER" id="PTHR24006:SF888">
    <property type="entry name" value="UBIQUITIN CARBOXYL-TERMINAL HYDROLASE 30"/>
    <property type="match status" value="1"/>
</dbReference>
<dbReference type="Proteomes" id="UP000799118">
    <property type="component" value="Unassembled WGS sequence"/>
</dbReference>
<keyword evidence="9" id="KW-0472">Membrane</keyword>
<dbReference type="EMBL" id="ML769397">
    <property type="protein sequence ID" value="KAE9407176.1"/>
    <property type="molecule type" value="Genomic_DNA"/>
</dbReference>
<dbReference type="Pfam" id="PF00443">
    <property type="entry name" value="UCH"/>
    <property type="match status" value="1"/>
</dbReference>
<feature type="domain" description="USP" evidence="10">
    <location>
        <begin position="618"/>
        <end position="1052"/>
    </location>
</feature>
<dbReference type="OrthoDB" id="2020758at2759"/>
<feature type="region of interest" description="Disordered" evidence="8">
    <location>
        <begin position="361"/>
        <end position="384"/>
    </location>
</feature>
<dbReference type="InterPro" id="IPR038765">
    <property type="entry name" value="Papain-like_cys_pep_sf"/>
</dbReference>
<dbReference type="EC" id="3.4.19.12" evidence="3"/>
<keyword evidence="9" id="KW-1133">Transmembrane helix</keyword>